<dbReference type="PANTHER" id="PTHR42941:SF1">
    <property type="entry name" value="SLL1037 PROTEIN"/>
    <property type="match status" value="1"/>
</dbReference>
<proteinExistence type="predicted"/>
<dbReference type="EMBL" id="CP159373">
    <property type="protein sequence ID" value="XCN74967.1"/>
    <property type="molecule type" value="Genomic_DNA"/>
</dbReference>
<dbReference type="Gene3D" id="3.40.190.10">
    <property type="entry name" value="Periplasmic binding protein-like II"/>
    <property type="match status" value="2"/>
</dbReference>
<gene>
    <name evidence="2" type="ORF">Q3M24_09595</name>
</gene>
<dbReference type="NCBIfam" id="TIGR02122">
    <property type="entry name" value="TRAP_TAXI"/>
    <property type="match status" value="1"/>
</dbReference>
<dbReference type="KEGG" id="eaj:Q3M24_09595"/>
<protein>
    <submittedName>
        <fullName evidence="2">TAXI family TRAP transporter solute-binding subunit</fullName>
    </submittedName>
</protein>
<reference evidence="2" key="2">
    <citation type="submission" date="2024-06" db="EMBL/GenBank/DDBJ databases">
        <authorList>
            <person name="Plum-Jensen L.E."/>
            <person name="Schramm A."/>
            <person name="Marshall I.P.G."/>
        </authorList>
    </citation>
    <scope>NUCLEOTIDE SEQUENCE</scope>
    <source>
        <strain evidence="2">Rat1</strain>
    </source>
</reference>
<dbReference type="SUPFAM" id="SSF53850">
    <property type="entry name" value="Periplasmic binding protein-like II"/>
    <property type="match status" value="1"/>
</dbReference>
<evidence type="ECO:0000313" key="2">
    <source>
        <dbReference type="EMBL" id="XCN74967.1"/>
    </source>
</evidence>
<dbReference type="AlphaFoldDB" id="A0AAU8M0A8"/>
<dbReference type="InterPro" id="IPR011852">
    <property type="entry name" value="TRAP_TAXI"/>
</dbReference>
<feature type="signal peptide" evidence="1">
    <location>
        <begin position="1"/>
        <end position="27"/>
    </location>
</feature>
<reference evidence="2" key="1">
    <citation type="journal article" date="2024" name="Syst. Appl. Microbiol.">
        <title>First single-strain enrichments of Electrothrix cable bacteria, description of E. aestuarii sp. nov. and E. rattekaaiensis sp. nov., and proposal of a cable bacteria taxonomy following the rules of the SeqCode.</title>
        <authorList>
            <person name="Plum-Jensen L.E."/>
            <person name="Schramm A."/>
            <person name="Marshall I.P.G."/>
        </authorList>
    </citation>
    <scope>NUCLEOTIDE SEQUENCE</scope>
    <source>
        <strain evidence="2">Rat1</strain>
    </source>
</reference>
<evidence type="ECO:0000256" key="1">
    <source>
        <dbReference type="SAM" id="SignalP"/>
    </source>
</evidence>
<name>A0AAU8M0A8_9BACT</name>
<dbReference type="PANTHER" id="PTHR42941">
    <property type="entry name" value="SLL1037 PROTEIN"/>
    <property type="match status" value="1"/>
</dbReference>
<organism evidence="2">
    <name type="scientific">Candidatus Electrothrix aestuarii</name>
    <dbReference type="NCBI Taxonomy" id="3062594"/>
    <lineage>
        <taxon>Bacteria</taxon>
        <taxon>Pseudomonadati</taxon>
        <taxon>Thermodesulfobacteriota</taxon>
        <taxon>Desulfobulbia</taxon>
        <taxon>Desulfobulbales</taxon>
        <taxon>Desulfobulbaceae</taxon>
        <taxon>Candidatus Electrothrix</taxon>
    </lineage>
</organism>
<accession>A0AAU8M0A8</accession>
<sequence length="313" mass="34899">MKDFFSCKVNLLFTAVICLSIFSSVQAAELSITTGGEKGTYFRIGSDISTLVRQHGLGLDVMASKGSLDNIDKLYERRYSRLAIVQSDILEYLRSSNDHRLRSKAENIKMIIPLYNEEIHILAHNSIRDLASLKGKKVAIGPMQSGTAITASLLFKKSGVKPGQFVYSGAEEALRSLRSRAIDAMVYVSGYPVSLFSQITPADKLQLVPIMDRRIGGSYIMSSIPERTYTWQKGIVPTIAVKAVLASYDYDEKQQASKDVCEVGKIIYTNIDWLKRNGHSKWGNVRLNDSLDGWERNGCIKDALMSMSIANFY</sequence>
<keyword evidence="1" id="KW-0732">Signal</keyword>
<dbReference type="Pfam" id="PF16868">
    <property type="entry name" value="NMT1_3"/>
    <property type="match status" value="1"/>
</dbReference>
<feature type="chain" id="PRO_5043885426" evidence="1">
    <location>
        <begin position="28"/>
        <end position="313"/>
    </location>
</feature>